<evidence type="ECO:0000256" key="1">
    <source>
        <dbReference type="ARBA" id="ARBA00006515"/>
    </source>
</evidence>
<reference evidence="5 6" key="1">
    <citation type="submission" date="2020-09" db="EMBL/GenBank/DDBJ databases">
        <title>Co-existence of a novel multidrug-resistance efflux pump with carbapenem resistance gene blaVIM-2 in one megaplasmid in Pseudomonas putida.</title>
        <authorList>
            <person name="Peng K."/>
            <person name="Li R."/>
        </authorList>
    </citation>
    <scope>NUCLEOTIDE SEQUENCE [LARGE SCALE GENOMIC DNA]</scope>
    <source>
        <strain evidence="5 6">ZXPA-20</strain>
    </source>
</reference>
<dbReference type="GO" id="GO:0016491">
    <property type="term" value="F:oxidoreductase activity"/>
    <property type="evidence" value="ECO:0007669"/>
    <property type="project" value="UniProtKB-KW"/>
</dbReference>
<evidence type="ECO:0000313" key="6">
    <source>
        <dbReference type="Proteomes" id="UP000516786"/>
    </source>
</evidence>
<feature type="domain" description="NADP-dependent oxidoreductase" evidence="4">
    <location>
        <begin position="16"/>
        <end position="84"/>
    </location>
</feature>
<dbReference type="Gene3D" id="3.20.20.100">
    <property type="entry name" value="NADP-dependent oxidoreductase domain"/>
    <property type="match status" value="1"/>
</dbReference>
<keyword evidence="2" id="KW-0521">NADP</keyword>
<dbReference type="Proteomes" id="UP000516786">
    <property type="component" value="Chromosome"/>
</dbReference>
<name>A0ABD7BMV9_PSEPU</name>
<dbReference type="EMBL" id="CP061723">
    <property type="protein sequence ID" value="QOD00759.1"/>
    <property type="molecule type" value="Genomic_DNA"/>
</dbReference>
<evidence type="ECO:0000256" key="3">
    <source>
        <dbReference type="ARBA" id="ARBA00023002"/>
    </source>
</evidence>
<accession>A0ABD7BMV9</accession>
<comment type="similarity">
    <text evidence="1">Belongs to the shaker potassium channel beta subunit family.</text>
</comment>
<dbReference type="InterPro" id="IPR005399">
    <property type="entry name" value="K_chnl_volt-dep_bsu_KCNAB-rel"/>
</dbReference>
<keyword evidence="3" id="KW-0560">Oxidoreductase</keyword>
<evidence type="ECO:0000313" key="5">
    <source>
        <dbReference type="EMBL" id="QOD00759.1"/>
    </source>
</evidence>
<evidence type="ECO:0000259" key="4">
    <source>
        <dbReference type="Pfam" id="PF00248"/>
    </source>
</evidence>
<sequence length="87" mass="9773">MDKVCGSRYLPAQSLNPTLQERISAFAEIAAGRGQSLSQLARSWLLRDSRITSVLIGVSRIEHLQENLQALHQLDFTPDELERLSLL</sequence>
<protein>
    <submittedName>
        <fullName evidence="5">Aldo/keto reductase</fullName>
    </submittedName>
</protein>
<dbReference type="InterPro" id="IPR023210">
    <property type="entry name" value="NADP_OxRdtase_dom"/>
</dbReference>
<gene>
    <name evidence="5" type="ORF">ID616_14160</name>
</gene>
<dbReference type="RefSeq" id="WP_191087751.1">
    <property type="nucleotide sequence ID" value="NZ_CP061723.1"/>
</dbReference>
<organism evidence="5 6">
    <name type="scientific">Pseudomonas putida</name>
    <name type="common">Arthrobacter siderocapsulatus</name>
    <dbReference type="NCBI Taxonomy" id="303"/>
    <lineage>
        <taxon>Bacteria</taxon>
        <taxon>Pseudomonadati</taxon>
        <taxon>Pseudomonadota</taxon>
        <taxon>Gammaproteobacteria</taxon>
        <taxon>Pseudomonadales</taxon>
        <taxon>Pseudomonadaceae</taxon>
        <taxon>Pseudomonas</taxon>
    </lineage>
</organism>
<dbReference type="AlphaFoldDB" id="A0ABD7BMV9"/>
<dbReference type="PANTHER" id="PTHR43150:SF4">
    <property type="entry name" value="L-GLYCERALDEHYDE 3-PHOSPHATE REDUCTASE"/>
    <property type="match status" value="1"/>
</dbReference>
<evidence type="ECO:0000256" key="2">
    <source>
        <dbReference type="ARBA" id="ARBA00022857"/>
    </source>
</evidence>
<proteinExistence type="inferred from homology"/>
<dbReference type="SUPFAM" id="SSF51430">
    <property type="entry name" value="NAD(P)-linked oxidoreductase"/>
    <property type="match status" value="1"/>
</dbReference>
<dbReference type="InterPro" id="IPR036812">
    <property type="entry name" value="NAD(P)_OxRdtase_dom_sf"/>
</dbReference>
<dbReference type="PANTHER" id="PTHR43150">
    <property type="entry name" value="HYPERKINETIC, ISOFORM M"/>
    <property type="match status" value="1"/>
</dbReference>
<dbReference type="Pfam" id="PF00248">
    <property type="entry name" value="Aldo_ket_red"/>
    <property type="match status" value="1"/>
</dbReference>